<dbReference type="Proteomes" id="UP000018440">
    <property type="component" value="Unassembled WGS sequence"/>
</dbReference>
<dbReference type="PATRIC" id="fig|1217988.3.peg.847"/>
<name>N8Z800_9GAMM</name>
<proteinExistence type="predicted"/>
<gene>
    <name evidence="2" type="ORF">F955_00877</name>
</gene>
<dbReference type="AlphaFoldDB" id="N8Z800"/>
<dbReference type="InterPro" id="IPR022686">
    <property type="entry name" value="G2P_N"/>
</dbReference>
<dbReference type="EMBL" id="APPQ01000020">
    <property type="protein sequence ID" value="ENV45207.1"/>
    <property type="molecule type" value="Genomic_DNA"/>
</dbReference>
<dbReference type="HOGENOM" id="CLU_076520_0_0_6"/>
<feature type="domain" description="Replication-associated protein G2P N-terminal" evidence="1">
    <location>
        <begin position="52"/>
        <end position="239"/>
    </location>
</feature>
<evidence type="ECO:0000313" key="3">
    <source>
        <dbReference type="Proteomes" id="UP000018440"/>
    </source>
</evidence>
<comment type="caution">
    <text evidence="2">The sequence shown here is derived from an EMBL/GenBank/DDBJ whole genome shotgun (WGS) entry which is preliminary data.</text>
</comment>
<reference evidence="2 3" key="1">
    <citation type="submission" date="2013-02" db="EMBL/GenBank/DDBJ databases">
        <title>The Genome Sequence of Acinetobacter schindleri CIP 107287.</title>
        <authorList>
            <consortium name="The Broad Institute Genome Sequencing Platform"/>
            <consortium name="The Broad Institute Genome Sequencing Center for Infectious Disease"/>
            <person name="Cerqueira G."/>
            <person name="Feldgarden M."/>
            <person name="Courvalin P."/>
            <person name="Perichon B."/>
            <person name="Grillot-Courvalin C."/>
            <person name="Clermont D."/>
            <person name="Rocha E."/>
            <person name="Yoon E.-J."/>
            <person name="Nemec A."/>
            <person name="Walker B."/>
            <person name="Young S.K."/>
            <person name="Zeng Q."/>
            <person name="Gargeya S."/>
            <person name="Fitzgerald M."/>
            <person name="Haas B."/>
            <person name="Abouelleil A."/>
            <person name="Alvarado L."/>
            <person name="Arachchi H.M."/>
            <person name="Berlin A.M."/>
            <person name="Chapman S.B."/>
            <person name="Dewar J."/>
            <person name="Goldberg J."/>
            <person name="Griggs A."/>
            <person name="Gujja S."/>
            <person name="Hansen M."/>
            <person name="Howarth C."/>
            <person name="Imamovic A."/>
            <person name="Larimer J."/>
            <person name="McCowan C."/>
            <person name="Murphy C."/>
            <person name="Neiman D."/>
            <person name="Pearson M."/>
            <person name="Priest M."/>
            <person name="Roberts A."/>
            <person name="Saif S."/>
            <person name="Shea T."/>
            <person name="Sisk P."/>
            <person name="Sykes S."/>
            <person name="Wortman J."/>
            <person name="Nusbaum C."/>
            <person name="Birren B."/>
        </authorList>
    </citation>
    <scope>NUCLEOTIDE SEQUENCE [LARGE SCALE GENOMIC DNA]</scope>
    <source>
        <strain evidence="2 3">CIP 107287</strain>
    </source>
</reference>
<accession>N8Z800</accession>
<dbReference type="Pfam" id="PF05144">
    <property type="entry name" value="Phage_CRI"/>
    <property type="match status" value="1"/>
</dbReference>
<evidence type="ECO:0000259" key="1">
    <source>
        <dbReference type="Pfam" id="PF05144"/>
    </source>
</evidence>
<dbReference type="InterPro" id="IPR006516">
    <property type="entry name" value="G2P"/>
</dbReference>
<dbReference type="NCBIfam" id="TIGR01629">
    <property type="entry name" value="rep_II_X"/>
    <property type="match status" value="1"/>
</dbReference>
<evidence type="ECO:0000313" key="2">
    <source>
        <dbReference type="EMBL" id="ENV45207.1"/>
    </source>
</evidence>
<protein>
    <recommendedName>
        <fullName evidence="1">Replication-associated protein G2P N-terminal domain-containing protein</fullName>
    </recommendedName>
</protein>
<organism evidence="2 3">
    <name type="scientific">Acinetobacter schindleri CIP 107287</name>
    <dbReference type="NCBI Taxonomy" id="1217988"/>
    <lineage>
        <taxon>Bacteria</taxon>
        <taxon>Pseudomonadati</taxon>
        <taxon>Pseudomonadota</taxon>
        <taxon>Gammaproteobacteria</taxon>
        <taxon>Moraxellales</taxon>
        <taxon>Moraxellaceae</taxon>
        <taxon>Acinetobacter</taxon>
    </lineage>
</organism>
<sequence>MKKNNNYEIDWIDFDLFVDGNAEKITEGSILYTTLHLDTVDDVYKLSDQNCQIKFKPKIISSDKGKTVTLTYKKDYIHVSGNIYKWLKSQNVTGEKNLVNLIVEFVNVLKSKDLISFSEEQFKNIKNGNFRVYRVDVKLDYIFASKQDALRYLNNVQMLGYFPYKAKQLYKNGCYFGMSSKTRWSLKYYHKGNELREKNQRFSIEPKIYEIAERMVRAECKILNAQLKDWNLMYASQWNDLEKIRRMFDDVFSKLKLPNVDKRNNILDIENKSDRKFITLYEEGCISDYYSRTMIHLKKKKILNEYGIDLNIKNEQRKLLK</sequence>
<dbReference type="RefSeq" id="WP_004891433.1">
    <property type="nucleotide sequence ID" value="NZ_KB849575.1"/>
</dbReference>
<dbReference type="GO" id="GO:0006260">
    <property type="term" value="P:DNA replication"/>
    <property type="evidence" value="ECO:0007669"/>
    <property type="project" value="InterPro"/>
</dbReference>